<feature type="domain" description="R3H" evidence="1">
    <location>
        <begin position="173"/>
        <end position="236"/>
    </location>
</feature>
<evidence type="ECO:0000313" key="3">
    <source>
        <dbReference type="Proteomes" id="UP001378592"/>
    </source>
</evidence>
<accession>A0AAN9YXJ2</accession>
<name>A0AAN9YXJ2_9ORTH</name>
<dbReference type="InterPro" id="IPR039629">
    <property type="entry name" value="R3HDM4"/>
</dbReference>
<dbReference type="AlphaFoldDB" id="A0AAN9YXJ2"/>
<dbReference type="Pfam" id="PF13902">
    <property type="entry name" value="R3H-assoc"/>
    <property type="match status" value="1"/>
</dbReference>
<dbReference type="SUPFAM" id="SSF82708">
    <property type="entry name" value="R3H domain"/>
    <property type="match status" value="1"/>
</dbReference>
<proteinExistence type="predicted"/>
<organism evidence="2 3">
    <name type="scientific">Gryllus longicercus</name>
    <dbReference type="NCBI Taxonomy" id="2509291"/>
    <lineage>
        <taxon>Eukaryota</taxon>
        <taxon>Metazoa</taxon>
        <taxon>Ecdysozoa</taxon>
        <taxon>Arthropoda</taxon>
        <taxon>Hexapoda</taxon>
        <taxon>Insecta</taxon>
        <taxon>Pterygota</taxon>
        <taxon>Neoptera</taxon>
        <taxon>Polyneoptera</taxon>
        <taxon>Orthoptera</taxon>
        <taxon>Ensifera</taxon>
        <taxon>Gryllidea</taxon>
        <taxon>Grylloidea</taxon>
        <taxon>Gryllidae</taxon>
        <taxon>Gryllinae</taxon>
        <taxon>Gryllus</taxon>
    </lineage>
</organism>
<dbReference type="Gene3D" id="3.30.1370.50">
    <property type="entry name" value="R3H-like domain"/>
    <property type="match status" value="1"/>
</dbReference>
<dbReference type="PANTHER" id="PTHR32019">
    <property type="entry name" value="R3H DOMAIN-CONTAINING PROTEIN 4"/>
    <property type="match status" value="1"/>
</dbReference>
<dbReference type="InterPro" id="IPR001374">
    <property type="entry name" value="R3H_dom"/>
</dbReference>
<sequence length="265" mass="30191">MGVIKKNVPKLGVFTSDSEESLHIVQSSEDEDVSSISDIIVPVSSNSRVRRRVLPIPVSASCGRKNLGKKRFRRYENGHHLETLIEDEELRPVTIYDFIPNKCAGFSTVLESGEAKEKWENFLASSEDKQEQIIGQRTAAKCAQYALPLTPDEAFKNIKTGLRNILKKSQIPLGMIEYLENKLVEFFTNTPTDIFISEHLSSFERLLLHGVAQYYCLRSLSFNSDHDNVRLVRVSNPLKDKFHQPSMLLVQFLAERKNRSLSHDL</sequence>
<keyword evidence="3" id="KW-1185">Reference proteome</keyword>
<evidence type="ECO:0000259" key="1">
    <source>
        <dbReference type="PROSITE" id="PS51061"/>
    </source>
</evidence>
<protein>
    <recommendedName>
        <fullName evidence="1">R3H domain-containing protein</fullName>
    </recommendedName>
</protein>
<reference evidence="2 3" key="1">
    <citation type="submission" date="2024-03" db="EMBL/GenBank/DDBJ databases">
        <title>The genome assembly and annotation of the cricket Gryllus longicercus Weissman &amp; Gray.</title>
        <authorList>
            <person name="Szrajer S."/>
            <person name="Gray D."/>
            <person name="Ylla G."/>
        </authorList>
    </citation>
    <scope>NUCLEOTIDE SEQUENCE [LARGE SCALE GENOMIC DNA]</scope>
    <source>
        <strain evidence="2">DAG 2021-001</strain>
        <tissue evidence="2">Whole body minus gut</tissue>
    </source>
</reference>
<dbReference type="Proteomes" id="UP001378592">
    <property type="component" value="Unassembled WGS sequence"/>
</dbReference>
<dbReference type="PANTHER" id="PTHR32019:SF2">
    <property type="entry name" value="R3H DOMAIN-CONTAINING PROTEIN 4"/>
    <property type="match status" value="1"/>
</dbReference>
<dbReference type="EMBL" id="JAZDUA010001136">
    <property type="protein sequence ID" value="KAK7788406.1"/>
    <property type="molecule type" value="Genomic_DNA"/>
</dbReference>
<evidence type="ECO:0000313" key="2">
    <source>
        <dbReference type="EMBL" id="KAK7788406.1"/>
    </source>
</evidence>
<dbReference type="GO" id="GO:0003676">
    <property type="term" value="F:nucleic acid binding"/>
    <property type="evidence" value="ECO:0007669"/>
    <property type="project" value="UniProtKB-UniRule"/>
</dbReference>
<gene>
    <name evidence="2" type="ORF">R5R35_013961</name>
</gene>
<dbReference type="PROSITE" id="PS51061">
    <property type="entry name" value="R3H"/>
    <property type="match status" value="1"/>
</dbReference>
<comment type="caution">
    <text evidence="2">The sequence shown here is derived from an EMBL/GenBank/DDBJ whole genome shotgun (WGS) entry which is preliminary data.</text>
</comment>
<dbReference type="InterPro" id="IPR036867">
    <property type="entry name" value="R3H_dom_sf"/>
</dbReference>
<dbReference type="InterPro" id="IPR025952">
    <property type="entry name" value="R3H-assoc_dom"/>
</dbReference>